<dbReference type="VEuPathDB" id="FungiDB:CLCR_04416"/>
<organism evidence="2 3">
    <name type="scientific">Cladophialophora carrionii</name>
    <dbReference type="NCBI Taxonomy" id="86049"/>
    <lineage>
        <taxon>Eukaryota</taxon>
        <taxon>Fungi</taxon>
        <taxon>Dikarya</taxon>
        <taxon>Ascomycota</taxon>
        <taxon>Pezizomycotina</taxon>
        <taxon>Eurotiomycetes</taxon>
        <taxon>Chaetothyriomycetidae</taxon>
        <taxon>Chaetothyriales</taxon>
        <taxon>Herpotrichiellaceae</taxon>
        <taxon>Cladophialophora</taxon>
    </lineage>
</organism>
<name>A0A1C1CJA3_9EURO</name>
<accession>A0A1C1CJA3</accession>
<feature type="transmembrane region" description="Helical" evidence="1">
    <location>
        <begin position="23"/>
        <end position="46"/>
    </location>
</feature>
<reference evidence="3" key="1">
    <citation type="submission" date="2015-07" db="EMBL/GenBank/DDBJ databases">
        <authorList>
            <person name="Teixeira M.M."/>
            <person name="Souza R.C."/>
            <person name="Almeida L.G."/>
            <person name="Vicente V.A."/>
            <person name="de Hoog S."/>
            <person name="Bocca A.L."/>
            <person name="de Almeida S.R."/>
            <person name="Vasconcelos A.T."/>
            <person name="Felipe M.S."/>
        </authorList>
    </citation>
    <scope>NUCLEOTIDE SEQUENCE [LARGE SCALE GENOMIC DNA]</scope>
    <source>
        <strain evidence="3">KSF</strain>
    </source>
</reference>
<dbReference type="AlphaFoldDB" id="A0A1C1CJA3"/>
<keyword evidence="1" id="KW-0472">Membrane</keyword>
<keyword evidence="1" id="KW-1133">Transmembrane helix</keyword>
<dbReference type="EMBL" id="LGRB01000012">
    <property type="protein sequence ID" value="OCT48546.1"/>
    <property type="molecule type" value="Genomic_DNA"/>
</dbReference>
<keyword evidence="1" id="KW-0812">Transmembrane</keyword>
<evidence type="ECO:0000313" key="3">
    <source>
        <dbReference type="Proteomes" id="UP000094526"/>
    </source>
</evidence>
<protein>
    <submittedName>
        <fullName evidence="2">Uncharacterized protein</fullName>
    </submittedName>
</protein>
<keyword evidence="3" id="KW-1185">Reference proteome</keyword>
<feature type="transmembrane region" description="Helical" evidence="1">
    <location>
        <begin position="52"/>
        <end position="71"/>
    </location>
</feature>
<dbReference type="Proteomes" id="UP000094526">
    <property type="component" value="Unassembled WGS sequence"/>
</dbReference>
<evidence type="ECO:0000313" key="2">
    <source>
        <dbReference type="EMBL" id="OCT48546.1"/>
    </source>
</evidence>
<comment type="caution">
    <text evidence="2">The sequence shown here is derived from an EMBL/GenBank/DDBJ whole genome shotgun (WGS) entry which is preliminary data.</text>
</comment>
<sequence>MDDLAVTLVVSLHLRAWEEILKYLSKVVVILVELVVMTLMVVQIVVWPYYKIRLWILLSWVVQGFALWWYCHVRGVSLWEMLVDWVDEEFGPLDDDRARRDE</sequence>
<evidence type="ECO:0000256" key="1">
    <source>
        <dbReference type="SAM" id="Phobius"/>
    </source>
</evidence>
<proteinExistence type="predicted"/>
<gene>
    <name evidence="2" type="ORF">CLCR_04416</name>
</gene>